<feature type="domain" description="4Fe-4S ferredoxin-type" evidence="12">
    <location>
        <begin position="164"/>
        <end position="193"/>
    </location>
</feature>
<feature type="binding site" evidence="10">
    <location>
        <position position="173"/>
    </location>
    <ligand>
        <name>[4Fe-4S] cluster</name>
        <dbReference type="ChEBI" id="CHEBI:49883"/>
        <label>3</label>
    </ligand>
</feature>
<comment type="function">
    <text evidence="10">Part of a membrane-bound complex that couples electron transfer with translocation of ions across the membrane.</text>
</comment>
<evidence type="ECO:0000313" key="14">
    <source>
        <dbReference type="EMBL" id="PWB00712.1"/>
    </source>
</evidence>
<evidence type="ECO:0000259" key="13">
    <source>
        <dbReference type="PROSITE" id="PS51656"/>
    </source>
</evidence>
<evidence type="ECO:0000256" key="4">
    <source>
        <dbReference type="ARBA" id="ARBA00022737"/>
    </source>
</evidence>
<evidence type="ECO:0000256" key="5">
    <source>
        <dbReference type="ARBA" id="ARBA00022967"/>
    </source>
</evidence>
<accession>A0A2V1IMN9</accession>
<keyword evidence="9 10" id="KW-0472">Membrane</keyword>
<feature type="domain" description="4Fe-4S ferredoxin-type" evidence="12">
    <location>
        <begin position="210"/>
        <end position="240"/>
    </location>
</feature>
<comment type="caution">
    <text evidence="14">The sequence shown here is derived from an EMBL/GenBank/DDBJ whole genome shotgun (WGS) entry which is preliminary data.</text>
</comment>
<comment type="similarity">
    <text evidence="10">Belongs to the 4Fe4S bacterial-type ferredoxin family. RnfB subfamily.</text>
</comment>
<dbReference type="Pfam" id="PF00037">
    <property type="entry name" value="Fer4"/>
    <property type="match status" value="1"/>
</dbReference>
<feature type="binding site" evidence="10">
    <location>
        <position position="75"/>
    </location>
    <ligand>
        <name>[4Fe-4S] cluster</name>
        <dbReference type="ChEBI" id="CHEBI:49883"/>
        <label>1</label>
    </ligand>
</feature>
<keyword evidence="2 10" id="KW-0004">4Fe-4S</keyword>
<evidence type="ECO:0000256" key="2">
    <source>
        <dbReference type="ARBA" id="ARBA00022485"/>
    </source>
</evidence>
<feature type="binding site" evidence="10">
    <location>
        <position position="49"/>
    </location>
    <ligand>
        <name>[4Fe-4S] cluster</name>
        <dbReference type="ChEBI" id="CHEBI:49883"/>
        <label>1</label>
    </ligand>
</feature>
<feature type="domain" description="4Fe-4S ferredoxin-type" evidence="12">
    <location>
        <begin position="241"/>
        <end position="270"/>
    </location>
</feature>
<dbReference type="PANTHER" id="PTHR43560">
    <property type="entry name" value="ION-TRANSLOCATING OXIDOREDUCTASE COMPLEX SUBUNIT B"/>
    <property type="match status" value="1"/>
</dbReference>
<keyword evidence="11" id="KW-0812">Transmembrane</keyword>
<organism evidence="14 15">
    <name type="scientific">Duncaniella muris</name>
    <dbReference type="NCBI Taxonomy" id="2094150"/>
    <lineage>
        <taxon>Bacteria</taxon>
        <taxon>Pseudomonadati</taxon>
        <taxon>Bacteroidota</taxon>
        <taxon>Bacteroidia</taxon>
        <taxon>Bacteroidales</taxon>
        <taxon>Muribaculaceae</taxon>
        <taxon>Duncaniella</taxon>
    </lineage>
</organism>
<dbReference type="InterPro" id="IPR050395">
    <property type="entry name" value="4Fe4S_Ferredoxin_RnfB"/>
</dbReference>
<feature type="region of interest" description="Hydrophobic" evidence="10">
    <location>
        <begin position="1"/>
        <end position="26"/>
    </location>
</feature>
<evidence type="ECO:0000256" key="6">
    <source>
        <dbReference type="ARBA" id="ARBA00022982"/>
    </source>
</evidence>
<feature type="binding site" evidence="10">
    <location>
        <position position="57"/>
    </location>
    <ligand>
        <name>[4Fe-4S] cluster</name>
        <dbReference type="ChEBI" id="CHEBI:49883"/>
        <label>1</label>
    </ligand>
</feature>
<evidence type="ECO:0000256" key="1">
    <source>
        <dbReference type="ARBA" id="ARBA00022448"/>
    </source>
</evidence>
<comment type="subcellular location">
    <subcellularLocation>
        <location evidence="10">Cell membrane</location>
    </subcellularLocation>
</comment>
<dbReference type="GO" id="GO:0051539">
    <property type="term" value="F:4 iron, 4 sulfur cluster binding"/>
    <property type="evidence" value="ECO:0007669"/>
    <property type="project" value="UniProtKB-UniRule"/>
</dbReference>
<reference evidence="15" key="1">
    <citation type="submission" date="2018-02" db="EMBL/GenBank/DDBJ databases">
        <authorList>
            <person name="Clavel T."/>
            <person name="Strowig T."/>
        </authorList>
    </citation>
    <scope>NUCLEOTIDE SEQUENCE [LARGE SCALE GENOMIC DNA]</scope>
    <source>
        <strain evidence="15">DSM 103720</strain>
    </source>
</reference>
<dbReference type="GO" id="GO:0005886">
    <property type="term" value="C:plasma membrane"/>
    <property type="evidence" value="ECO:0007669"/>
    <property type="project" value="UniProtKB-SubCell"/>
</dbReference>
<evidence type="ECO:0000256" key="3">
    <source>
        <dbReference type="ARBA" id="ARBA00022723"/>
    </source>
</evidence>
<dbReference type="InterPro" id="IPR010207">
    <property type="entry name" value="Elect_transpt_cplx_RnfB/RsxB"/>
</dbReference>
<dbReference type="RefSeq" id="WP_107033183.1">
    <property type="nucleotide sequence ID" value="NZ_CAOVAQ010000023.1"/>
</dbReference>
<dbReference type="PANTHER" id="PTHR43560:SF1">
    <property type="entry name" value="ION-TRANSLOCATING OXIDOREDUCTASE COMPLEX SUBUNIT B"/>
    <property type="match status" value="1"/>
</dbReference>
<feature type="domain" description="4Fe-4S ferredoxin-type" evidence="12">
    <location>
        <begin position="133"/>
        <end position="162"/>
    </location>
</feature>
<feature type="domain" description="4Fe-4S" evidence="13">
    <location>
        <begin position="32"/>
        <end position="92"/>
    </location>
</feature>
<gene>
    <name evidence="10" type="primary">rnfB</name>
    <name evidence="14" type="ORF">C5O23_12015</name>
</gene>
<dbReference type="SUPFAM" id="SSF54862">
    <property type="entry name" value="4Fe-4S ferredoxins"/>
    <property type="match status" value="2"/>
</dbReference>
<evidence type="ECO:0000256" key="9">
    <source>
        <dbReference type="ARBA" id="ARBA00023136"/>
    </source>
</evidence>
<dbReference type="GeneID" id="82527057"/>
<dbReference type="Gene3D" id="3.30.70.20">
    <property type="match status" value="2"/>
</dbReference>
<dbReference type="PROSITE" id="PS00198">
    <property type="entry name" value="4FE4S_FER_1"/>
    <property type="match status" value="3"/>
</dbReference>
<feature type="binding site" evidence="10">
    <location>
        <position position="52"/>
    </location>
    <ligand>
        <name>[4Fe-4S] cluster</name>
        <dbReference type="ChEBI" id="CHEBI:49883"/>
        <label>1</label>
    </ligand>
</feature>
<name>A0A2V1IMN9_9BACT</name>
<keyword evidence="15" id="KW-1185">Reference proteome</keyword>
<dbReference type="GO" id="GO:0009055">
    <property type="term" value="F:electron transfer activity"/>
    <property type="evidence" value="ECO:0007669"/>
    <property type="project" value="InterPro"/>
</dbReference>
<evidence type="ECO:0000313" key="15">
    <source>
        <dbReference type="Proteomes" id="UP000244905"/>
    </source>
</evidence>
<keyword evidence="3 10" id="KW-0479">Metal-binding</keyword>
<keyword evidence="11" id="KW-1133">Transmembrane helix</keyword>
<dbReference type="PROSITE" id="PS51656">
    <property type="entry name" value="4FE4S"/>
    <property type="match status" value="1"/>
</dbReference>
<protein>
    <recommendedName>
        <fullName evidence="10">Ion-translocating oxidoreductase complex subunit B</fullName>
        <ecNumber evidence="10">7.-.-.-</ecNumber>
    </recommendedName>
    <alternativeName>
        <fullName evidence="10">Rnf electron transport complex subunit B</fullName>
    </alternativeName>
</protein>
<dbReference type="Pfam" id="PF12838">
    <property type="entry name" value="Fer4_7"/>
    <property type="match status" value="1"/>
</dbReference>
<feature type="binding site" evidence="10">
    <location>
        <position position="145"/>
    </location>
    <ligand>
        <name>[4Fe-4S] cluster</name>
        <dbReference type="ChEBI" id="CHEBI:49883"/>
        <label>2</label>
    </ligand>
</feature>
<keyword evidence="8 10" id="KW-0411">Iron-sulfur</keyword>
<evidence type="ECO:0000259" key="12">
    <source>
        <dbReference type="PROSITE" id="PS51379"/>
    </source>
</evidence>
<comment type="cofactor">
    <cofactor evidence="10">
        <name>[4Fe-4S] cluster</name>
        <dbReference type="ChEBI" id="CHEBI:49883"/>
    </cofactor>
    <text evidence="10">Binds 3 [4Fe-4S] clusters.</text>
</comment>
<feature type="binding site" evidence="10">
    <location>
        <position position="183"/>
    </location>
    <ligand>
        <name>[4Fe-4S] cluster</name>
        <dbReference type="ChEBI" id="CHEBI:49883"/>
        <label>2</label>
    </ligand>
</feature>
<comment type="subunit">
    <text evidence="10">The complex is composed of six subunits: RnfA, RnfB, RnfC, RnfD, RnfE and RnfG.</text>
</comment>
<keyword evidence="5 10" id="KW-1278">Translocase</keyword>
<feature type="binding site" evidence="10">
    <location>
        <position position="142"/>
    </location>
    <ligand>
        <name>[4Fe-4S] cluster</name>
        <dbReference type="ChEBI" id="CHEBI:49883"/>
        <label>2</label>
    </ligand>
</feature>
<dbReference type="GO" id="GO:0022900">
    <property type="term" value="P:electron transport chain"/>
    <property type="evidence" value="ECO:0007669"/>
    <property type="project" value="UniProtKB-UniRule"/>
</dbReference>
<dbReference type="CDD" id="cd10549">
    <property type="entry name" value="MtMvhB_like"/>
    <property type="match status" value="1"/>
</dbReference>
<proteinExistence type="inferred from homology"/>
<dbReference type="InterPro" id="IPR017900">
    <property type="entry name" value="4Fe4S_Fe_S_CS"/>
</dbReference>
<dbReference type="Proteomes" id="UP000244905">
    <property type="component" value="Unassembled WGS sequence"/>
</dbReference>
<dbReference type="EMBL" id="PUEC01000033">
    <property type="protein sequence ID" value="PWB00712.1"/>
    <property type="molecule type" value="Genomic_DNA"/>
</dbReference>
<dbReference type="AlphaFoldDB" id="A0A2V1IMN9"/>
<sequence length="290" mass="30162">MNIVVTSIIVLGVIGIVGAAVLYIVAKRFHVQEDPRIDQVEALLPGANCGGCGRSGCRDFAAACVGADTLDGLSCPASGSAVMKQIGEIVGLAAAETKPKIAVIKCNGTCDLRPQIARFEGAPTCAVLASLGTGESACPNGCLGCGDCVTACPYGAMKMNLETGLPEVIEDKCVGCGACVKACPRSIIELRFKGPRGMRVYVACSNKEKGALAMKECKVACIGCTKCAKECTHEAITIANNLSYIDYEKCKLCRKCVDVCPTHAIHAVNFPVKKAAPAAEVKLKTEETPA</sequence>
<keyword evidence="10" id="KW-1003">Cell membrane</keyword>
<feature type="binding site" evidence="10">
    <location>
        <position position="152"/>
    </location>
    <ligand>
        <name>[4Fe-4S] cluster</name>
        <dbReference type="ChEBI" id="CHEBI:49883"/>
        <label>3</label>
    </ligand>
</feature>
<dbReference type="InterPro" id="IPR017896">
    <property type="entry name" value="4Fe4S_Fe-S-bd"/>
</dbReference>
<dbReference type="GO" id="GO:0046872">
    <property type="term" value="F:metal ion binding"/>
    <property type="evidence" value="ECO:0007669"/>
    <property type="project" value="UniProtKB-KW"/>
</dbReference>
<dbReference type="EC" id="7.-.-.-" evidence="10"/>
<dbReference type="Gene3D" id="1.10.15.40">
    <property type="entry name" value="Electron transport complex subunit B, putative Fe-S cluster"/>
    <property type="match status" value="1"/>
</dbReference>
<evidence type="ECO:0000256" key="10">
    <source>
        <dbReference type="HAMAP-Rule" id="MF_00463"/>
    </source>
</evidence>
<keyword evidence="1 10" id="KW-0813">Transport</keyword>
<evidence type="ECO:0000256" key="11">
    <source>
        <dbReference type="SAM" id="Phobius"/>
    </source>
</evidence>
<keyword evidence="4 10" id="KW-0677">Repeat</keyword>
<feature type="binding site" evidence="10">
    <location>
        <position position="176"/>
    </location>
    <ligand>
        <name>[4Fe-4S] cluster</name>
        <dbReference type="ChEBI" id="CHEBI:49883"/>
        <label>3</label>
    </ligand>
</feature>
<feature type="binding site" evidence="10">
    <location>
        <position position="138"/>
    </location>
    <ligand>
        <name>[4Fe-4S] cluster</name>
        <dbReference type="ChEBI" id="CHEBI:49883"/>
        <label>2</label>
    </ligand>
</feature>
<dbReference type="PROSITE" id="PS51379">
    <property type="entry name" value="4FE4S_FER_2"/>
    <property type="match status" value="4"/>
</dbReference>
<evidence type="ECO:0000256" key="8">
    <source>
        <dbReference type="ARBA" id="ARBA00023014"/>
    </source>
</evidence>
<keyword evidence="6 10" id="KW-0249">Electron transport</keyword>
<dbReference type="Pfam" id="PF04060">
    <property type="entry name" value="FeS"/>
    <property type="match status" value="1"/>
</dbReference>
<evidence type="ECO:0000256" key="7">
    <source>
        <dbReference type="ARBA" id="ARBA00023004"/>
    </source>
</evidence>
<dbReference type="InterPro" id="IPR007202">
    <property type="entry name" value="4Fe-4S_dom"/>
</dbReference>
<feature type="transmembrane region" description="Helical" evidence="11">
    <location>
        <begin position="6"/>
        <end position="26"/>
    </location>
</feature>
<feature type="binding site" evidence="10">
    <location>
        <position position="148"/>
    </location>
    <ligand>
        <name>[4Fe-4S] cluster</name>
        <dbReference type="ChEBI" id="CHEBI:49883"/>
        <label>2</label>
    </ligand>
</feature>
<dbReference type="HAMAP" id="MF_00463">
    <property type="entry name" value="RsxB_RnfB"/>
    <property type="match status" value="1"/>
</dbReference>
<keyword evidence="7 10" id="KW-0408">Iron</keyword>
<feature type="binding site" evidence="10">
    <location>
        <position position="179"/>
    </location>
    <ligand>
        <name>[4Fe-4S] cluster</name>
        <dbReference type="ChEBI" id="CHEBI:49883"/>
        <label>3</label>
    </ligand>
</feature>